<evidence type="ECO:0000313" key="2">
    <source>
        <dbReference type="EMBL" id="TDG90366.1"/>
    </source>
</evidence>
<organism evidence="1 3">
    <name type="scientific">Lentilactobacillus parakefiri</name>
    <dbReference type="NCBI Taxonomy" id="152332"/>
    <lineage>
        <taxon>Bacteria</taxon>
        <taxon>Bacillati</taxon>
        <taxon>Bacillota</taxon>
        <taxon>Bacilli</taxon>
        <taxon>Lactobacillales</taxon>
        <taxon>Lactobacillaceae</taxon>
        <taxon>Lentilactobacillus</taxon>
    </lineage>
</organism>
<reference evidence="1 3" key="1">
    <citation type="journal article" date="2017" name="Biosci Microbiota Food Health">
        <title>Genomic characterization reconfirms the taxonomic status of Lactobacillus parakefiri.</title>
        <authorList>
            <person name="Tanizawa Y."/>
            <person name="Kobayashi H."/>
            <person name="Kaminuma E."/>
            <person name="Sakamoto M."/>
            <person name="Ohkuma M."/>
            <person name="Nakamura Y."/>
            <person name="Arita M."/>
            <person name="Tohno M."/>
        </authorList>
    </citation>
    <scope>NUCLEOTIDE SEQUENCE [LARGE SCALE GENOMIC DNA]</scope>
    <source>
        <strain evidence="1 3">JCM 8573</strain>
    </source>
</reference>
<evidence type="ECO:0000313" key="4">
    <source>
        <dbReference type="Proteomes" id="UP000294668"/>
    </source>
</evidence>
<dbReference type="Proteomes" id="UP000214739">
    <property type="component" value="Unassembled WGS sequence"/>
</dbReference>
<dbReference type="AlphaFoldDB" id="A0A224V4S3"/>
<evidence type="ECO:0000313" key="1">
    <source>
        <dbReference type="EMBL" id="GAW71967.1"/>
    </source>
</evidence>
<comment type="caution">
    <text evidence="1">The sequence shown here is derived from an EMBL/GenBank/DDBJ whole genome shotgun (WGS) entry which is preliminary data.</text>
</comment>
<keyword evidence="4" id="KW-1185">Reference proteome</keyword>
<dbReference type="EMBL" id="PUFL01000071">
    <property type="protein sequence ID" value="TDG90366.1"/>
    <property type="molecule type" value="Genomic_DNA"/>
</dbReference>
<reference evidence="2" key="3">
    <citation type="submission" date="2019-02" db="EMBL/GenBank/DDBJ databases">
        <authorList>
            <person name="Buron G."/>
            <person name="Chaylann A."/>
            <person name="Dolejs I."/>
            <person name="Forster J."/>
            <person name="Miks M.H."/>
        </authorList>
    </citation>
    <scope>NUCLEOTIDE SEQUENCE</scope>
    <source>
        <strain evidence="2">DSM 10551</strain>
    </source>
</reference>
<gene>
    <name evidence="2" type="ORF">C5L28_001570</name>
    <name evidence="1" type="ORF">LPKJCM_01072</name>
</gene>
<accession>A0A224V4S3</accession>
<protein>
    <submittedName>
        <fullName evidence="1">Uncharacterized protein</fullName>
    </submittedName>
</protein>
<dbReference type="EMBL" id="BDGB01000053">
    <property type="protein sequence ID" value="GAW71967.1"/>
    <property type="molecule type" value="Genomic_DNA"/>
</dbReference>
<sequence>MLSEKLDPSETESKDFESSDSSVIILILLGVNVVVDLDNNTKSYSTRLAFGASSYVEPVSAIASSS</sequence>
<proteinExistence type="predicted"/>
<dbReference type="Proteomes" id="UP000294668">
    <property type="component" value="Unassembled WGS sequence"/>
</dbReference>
<evidence type="ECO:0000313" key="3">
    <source>
        <dbReference type="Proteomes" id="UP000214739"/>
    </source>
</evidence>
<name>A0A224V4S3_9LACO</name>
<reference evidence="2 4" key="2">
    <citation type="journal article" date="2019" name="Appl. Microbiol. Biotechnol.">
        <title>Uncovering carbohydrate metabolism through a genotype-phenotype association study of 56 lactic acid bacteria genomes.</title>
        <authorList>
            <person name="Buron-Moles G."/>
            <person name="Chailyan A."/>
            <person name="Dolejs I."/>
            <person name="Forster J."/>
            <person name="Miks M.H."/>
        </authorList>
    </citation>
    <scope>NUCLEOTIDE SEQUENCE [LARGE SCALE GENOMIC DNA]</scope>
    <source>
        <strain evidence="2 4">DSM 10551</strain>
    </source>
</reference>